<dbReference type="Pfam" id="PF01471">
    <property type="entry name" value="PG_binding_1"/>
    <property type="match status" value="1"/>
</dbReference>
<organism evidence="3 4">
    <name type="scientific">Actinacidiphila yanglinensis</name>
    <dbReference type="NCBI Taxonomy" id="310779"/>
    <lineage>
        <taxon>Bacteria</taxon>
        <taxon>Bacillati</taxon>
        <taxon>Actinomycetota</taxon>
        <taxon>Actinomycetes</taxon>
        <taxon>Kitasatosporales</taxon>
        <taxon>Streptomycetaceae</taxon>
        <taxon>Actinacidiphila</taxon>
    </lineage>
</organism>
<feature type="domain" description="Peptidoglycan binding-like" evidence="2">
    <location>
        <begin position="64"/>
        <end position="98"/>
    </location>
</feature>
<keyword evidence="1" id="KW-0732">Signal</keyword>
<feature type="chain" id="PRO_5039618158" description="Peptidoglycan binding-like domain-containing protein" evidence="1">
    <location>
        <begin position="24"/>
        <end position="122"/>
    </location>
</feature>
<evidence type="ECO:0000256" key="1">
    <source>
        <dbReference type="SAM" id="SignalP"/>
    </source>
</evidence>
<name>A0A1H6E2A5_9ACTN</name>
<protein>
    <recommendedName>
        <fullName evidence="2">Peptidoglycan binding-like domain-containing protein</fullName>
    </recommendedName>
</protein>
<dbReference type="OrthoDB" id="4337990at2"/>
<dbReference type="InterPro" id="IPR036366">
    <property type="entry name" value="PGBDSf"/>
</dbReference>
<dbReference type="SUPFAM" id="SSF47090">
    <property type="entry name" value="PGBD-like"/>
    <property type="match status" value="1"/>
</dbReference>
<dbReference type="Proteomes" id="UP000236754">
    <property type="component" value="Unassembled WGS sequence"/>
</dbReference>
<dbReference type="EMBL" id="FNVU01000023">
    <property type="protein sequence ID" value="SEG91293.1"/>
    <property type="molecule type" value="Genomic_DNA"/>
</dbReference>
<dbReference type="InterPro" id="IPR002477">
    <property type="entry name" value="Peptidoglycan-bd-like"/>
</dbReference>
<dbReference type="InterPro" id="IPR036365">
    <property type="entry name" value="PGBD-like_sf"/>
</dbReference>
<sequence>MVHSRKFRRLGLVAAGTALVTVAAVGSASAIAPISIGSTNTHGVWCVQYGVNNFFEALHPGKRPLAEDAIFGSNTRDGVKWFQVNTENTDDGIVGPNTGEDILAWDADQKGTQNYCKTYVPH</sequence>
<accession>A0A1H6E2A5</accession>
<evidence type="ECO:0000259" key="2">
    <source>
        <dbReference type="Pfam" id="PF01471"/>
    </source>
</evidence>
<reference evidence="3 4" key="1">
    <citation type="submission" date="2016-10" db="EMBL/GenBank/DDBJ databases">
        <authorList>
            <person name="de Groot N.N."/>
        </authorList>
    </citation>
    <scope>NUCLEOTIDE SEQUENCE [LARGE SCALE GENOMIC DNA]</scope>
    <source>
        <strain evidence="3 4">CGMCC 4.2023</strain>
    </source>
</reference>
<gene>
    <name evidence="3" type="ORF">SAMN05216223_12373</name>
</gene>
<keyword evidence="4" id="KW-1185">Reference proteome</keyword>
<proteinExistence type="predicted"/>
<dbReference type="AlphaFoldDB" id="A0A1H6E2A5"/>
<feature type="signal peptide" evidence="1">
    <location>
        <begin position="1"/>
        <end position="23"/>
    </location>
</feature>
<evidence type="ECO:0000313" key="4">
    <source>
        <dbReference type="Proteomes" id="UP000236754"/>
    </source>
</evidence>
<dbReference type="RefSeq" id="WP_146088416.1">
    <property type="nucleotide sequence ID" value="NZ_FNVU01000023.1"/>
</dbReference>
<dbReference type="Gene3D" id="1.10.101.10">
    <property type="entry name" value="PGBD-like superfamily/PGBD"/>
    <property type="match status" value="1"/>
</dbReference>
<evidence type="ECO:0000313" key="3">
    <source>
        <dbReference type="EMBL" id="SEG91293.1"/>
    </source>
</evidence>